<accession>A0ABQ7WT95</accession>
<protein>
    <submittedName>
        <fullName evidence="2">Uncharacterized protein</fullName>
    </submittedName>
</protein>
<dbReference type="Proteomes" id="UP000826656">
    <property type="component" value="Unassembled WGS sequence"/>
</dbReference>
<feature type="compositionally biased region" description="Basic residues" evidence="1">
    <location>
        <begin position="8"/>
        <end position="17"/>
    </location>
</feature>
<sequence>MLTTLYKQKNHRSKPKGGRTLFDTMTSHEDSYKDVFFPKGMTTQENNYMLICRFSRRYQS</sequence>
<name>A0ABQ7WT95_SOLTU</name>
<organism evidence="2 3">
    <name type="scientific">Solanum tuberosum</name>
    <name type="common">Potato</name>
    <dbReference type="NCBI Taxonomy" id="4113"/>
    <lineage>
        <taxon>Eukaryota</taxon>
        <taxon>Viridiplantae</taxon>
        <taxon>Streptophyta</taxon>
        <taxon>Embryophyta</taxon>
        <taxon>Tracheophyta</taxon>
        <taxon>Spermatophyta</taxon>
        <taxon>Magnoliopsida</taxon>
        <taxon>eudicotyledons</taxon>
        <taxon>Gunneridae</taxon>
        <taxon>Pentapetalae</taxon>
        <taxon>asterids</taxon>
        <taxon>lamiids</taxon>
        <taxon>Solanales</taxon>
        <taxon>Solanaceae</taxon>
        <taxon>Solanoideae</taxon>
        <taxon>Solaneae</taxon>
        <taxon>Solanum</taxon>
    </lineage>
</organism>
<evidence type="ECO:0000313" key="2">
    <source>
        <dbReference type="EMBL" id="KAH0783268.1"/>
    </source>
</evidence>
<feature type="region of interest" description="Disordered" evidence="1">
    <location>
        <begin position="1"/>
        <end position="22"/>
    </location>
</feature>
<evidence type="ECO:0000256" key="1">
    <source>
        <dbReference type="SAM" id="MobiDB-lite"/>
    </source>
</evidence>
<dbReference type="EMBL" id="JAIVGD010000001">
    <property type="protein sequence ID" value="KAH0783268.1"/>
    <property type="molecule type" value="Genomic_DNA"/>
</dbReference>
<reference evidence="2 3" key="1">
    <citation type="journal article" date="2021" name="bioRxiv">
        <title>Chromosome-scale and haplotype-resolved genome assembly of a tetraploid potato cultivar.</title>
        <authorList>
            <person name="Sun H."/>
            <person name="Jiao W.-B."/>
            <person name="Krause K."/>
            <person name="Campoy J.A."/>
            <person name="Goel M."/>
            <person name="Folz-Donahue K."/>
            <person name="Kukat C."/>
            <person name="Huettel B."/>
            <person name="Schneeberger K."/>
        </authorList>
    </citation>
    <scope>NUCLEOTIDE SEQUENCE [LARGE SCALE GENOMIC DNA]</scope>
    <source>
        <strain evidence="2">SolTubOtavaFocal</strain>
        <tissue evidence="2">Leaves</tissue>
    </source>
</reference>
<proteinExistence type="predicted"/>
<keyword evidence="3" id="KW-1185">Reference proteome</keyword>
<evidence type="ECO:0000313" key="3">
    <source>
        <dbReference type="Proteomes" id="UP000826656"/>
    </source>
</evidence>
<comment type="caution">
    <text evidence="2">The sequence shown here is derived from an EMBL/GenBank/DDBJ whole genome shotgun (WGS) entry which is preliminary data.</text>
</comment>
<gene>
    <name evidence="2" type="ORF">KY290_002866</name>
</gene>